<evidence type="ECO:0000256" key="1">
    <source>
        <dbReference type="ARBA" id="ARBA00007553"/>
    </source>
</evidence>
<evidence type="ECO:0000259" key="3">
    <source>
        <dbReference type="SMART" id="SM00701"/>
    </source>
</evidence>
<comment type="caution">
    <text evidence="4">The sequence shown here is derived from an EMBL/GenBank/DDBJ whole genome shotgun (WGS) entry which is preliminary data.</text>
</comment>
<dbReference type="Gene3D" id="3.40.80.10">
    <property type="entry name" value="Peptidoglycan recognition protein-like"/>
    <property type="match status" value="1"/>
</dbReference>
<dbReference type="GO" id="GO:0009253">
    <property type="term" value="P:peptidoglycan catabolic process"/>
    <property type="evidence" value="ECO:0007669"/>
    <property type="project" value="InterPro"/>
</dbReference>
<dbReference type="EMBL" id="BMAT01001126">
    <property type="protein sequence ID" value="GFR80263.1"/>
    <property type="molecule type" value="Genomic_DNA"/>
</dbReference>
<dbReference type="SMART" id="SM00701">
    <property type="entry name" value="PGRP"/>
    <property type="match status" value="1"/>
</dbReference>
<feature type="signal peptide" evidence="2">
    <location>
        <begin position="1"/>
        <end position="21"/>
    </location>
</feature>
<name>A0AAV4G3X5_9GAST</name>
<dbReference type="InterPro" id="IPR036505">
    <property type="entry name" value="Amidase/PGRP_sf"/>
</dbReference>
<reference evidence="4 5" key="1">
    <citation type="journal article" date="2021" name="Elife">
        <title>Chloroplast acquisition without the gene transfer in kleptoplastic sea slugs, Plakobranchus ocellatus.</title>
        <authorList>
            <person name="Maeda T."/>
            <person name="Takahashi S."/>
            <person name="Yoshida T."/>
            <person name="Shimamura S."/>
            <person name="Takaki Y."/>
            <person name="Nagai Y."/>
            <person name="Toyoda A."/>
            <person name="Suzuki Y."/>
            <person name="Arimoto A."/>
            <person name="Ishii H."/>
            <person name="Satoh N."/>
            <person name="Nishiyama T."/>
            <person name="Hasebe M."/>
            <person name="Maruyama T."/>
            <person name="Minagawa J."/>
            <person name="Obokata J."/>
            <person name="Shigenobu S."/>
        </authorList>
    </citation>
    <scope>NUCLEOTIDE SEQUENCE [LARGE SCALE GENOMIC DNA]</scope>
</reference>
<comment type="similarity">
    <text evidence="1">Belongs to the N-acetylmuramoyl-L-alanine amidase 2 family.</text>
</comment>
<dbReference type="PANTHER" id="PTHR11022">
    <property type="entry name" value="PEPTIDOGLYCAN RECOGNITION PROTEIN"/>
    <property type="match status" value="1"/>
</dbReference>
<accession>A0AAV4G3X5</accession>
<evidence type="ECO:0000256" key="2">
    <source>
        <dbReference type="SAM" id="SignalP"/>
    </source>
</evidence>
<dbReference type="CDD" id="cd06583">
    <property type="entry name" value="PGRP"/>
    <property type="match status" value="1"/>
</dbReference>
<feature type="chain" id="PRO_5043719197" evidence="2">
    <location>
        <begin position="22"/>
        <end position="185"/>
    </location>
</feature>
<dbReference type="SUPFAM" id="SSF55846">
    <property type="entry name" value="N-acetylmuramoyl-L-alanine amidase-like"/>
    <property type="match status" value="1"/>
</dbReference>
<proteinExistence type="inferred from homology"/>
<protein>
    <submittedName>
        <fullName evidence="4">Peptidoglycan-recognition protein</fullName>
    </submittedName>
</protein>
<keyword evidence="5" id="KW-1185">Reference proteome</keyword>
<keyword evidence="2" id="KW-0732">Signal</keyword>
<dbReference type="GO" id="GO:0008745">
    <property type="term" value="F:N-acetylmuramoyl-L-alanine amidase activity"/>
    <property type="evidence" value="ECO:0007669"/>
    <property type="project" value="InterPro"/>
</dbReference>
<organism evidence="4 5">
    <name type="scientific">Elysia marginata</name>
    <dbReference type="NCBI Taxonomy" id="1093978"/>
    <lineage>
        <taxon>Eukaryota</taxon>
        <taxon>Metazoa</taxon>
        <taxon>Spiralia</taxon>
        <taxon>Lophotrochozoa</taxon>
        <taxon>Mollusca</taxon>
        <taxon>Gastropoda</taxon>
        <taxon>Heterobranchia</taxon>
        <taxon>Euthyneura</taxon>
        <taxon>Panpulmonata</taxon>
        <taxon>Sacoglossa</taxon>
        <taxon>Placobranchoidea</taxon>
        <taxon>Plakobranchidae</taxon>
        <taxon>Elysia</taxon>
    </lineage>
</organism>
<dbReference type="GO" id="GO:0008270">
    <property type="term" value="F:zinc ion binding"/>
    <property type="evidence" value="ECO:0007669"/>
    <property type="project" value="InterPro"/>
</dbReference>
<dbReference type="PANTHER" id="PTHR11022:SF41">
    <property type="entry name" value="PEPTIDOGLYCAN-RECOGNITION PROTEIN LC-RELATED"/>
    <property type="match status" value="1"/>
</dbReference>
<evidence type="ECO:0000313" key="5">
    <source>
        <dbReference type="Proteomes" id="UP000762676"/>
    </source>
</evidence>
<dbReference type="AlphaFoldDB" id="A0AAV4G3X5"/>
<dbReference type="InterPro" id="IPR015510">
    <property type="entry name" value="PGRP"/>
</dbReference>
<dbReference type="PROSITE" id="PS51257">
    <property type="entry name" value="PROKAR_LIPOPROTEIN"/>
    <property type="match status" value="1"/>
</dbReference>
<gene>
    <name evidence="4" type="ORF">ElyMa_000577200</name>
</gene>
<dbReference type="InterPro" id="IPR002502">
    <property type="entry name" value="Amidase_domain"/>
</dbReference>
<dbReference type="Proteomes" id="UP000762676">
    <property type="component" value="Unassembled WGS sequence"/>
</dbReference>
<sequence length="185" mass="20448">MNRLAVPCVFLLTFFVLSCYGECPQIREWSRRDLTSPSRTGPAPRVIIRDRPGSYCSSISNCPTAILNLQSTDVKINNYPDIDCSVVVGGDGYVYEGRGWDAATSSYADSIVICVLEKKNALEFPGKYQKESIVDLLKCAADNGKLTSSYIVQTPRDLDSSSVEPVQSLYDWVKQLKNYSAVSPV</sequence>
<feature type="domain" description="Peptidoglycan recognition protein family" evidence="3">
    <location>
        <begin position="24"/>
        <end position="159"/>
    </location>
</feature>
<evidence type="ECO:0000313" key="4">
    <source>
        <dbReference type="EMBL" id="GFR80263.1"/>
    </source>
</evidence>
<dbReference type="InterPro" id="IPR006619">
    <property type="entry name" value="PGRP_domain_met/bac"/>
</dbReference>